<dbReference type="Pfam" id="PF25594">
    <property type="entry name" value="GldB_lipo"/>
    <property type="match status" value="1"/>
</dbReference>
<dbReference type="PROSITE" id="PS51257">
    <property type="entry name" value="PROKAR_LIPOPROTEIN"/>
    <property type="match status" value="1"/>
</dbReference>
<gene>
    <name evidence="1" type="ORF">IAC51_01440</name>
</gene>
<organism evidence="1 2">
    <name type="scientific">Candidatus Aphodosoma intestinipullorum</name>
    <dbReference type="NCBI Taxonomy" id="2840674"/>
    <lineage>
        <taxon>Bacteria</taxon>
        <taxon>Pseudomonadati</taxon>
        <taxon>Bacteroidota</taxon>
        <taxon>Bacteroidia</taxon>
        <taxon>Bacteroidales</taxon>
        <taxon>Candidatus Aphodosoma</taxon>
    </lineage>
</organism>
<dbReference type="InterPro" id="IPR019853">
    <property type="entry name" value="GldB-like"/>
</dbReference>
<comment type="caution">
    <text evidence="1">The sequence shown here is derived from an EMBL/GenBank/DDBJ whole genome shotgun (WGS) entry which is preliminary data.</text>
</comment>
<reference evidence="1" key="1">
    <citation type="submission" date="2020-10" db="EMBL/GenBank/DDBJ databases">
        <authorList>
            <person name="Gilroy R."/>
        </authorList>
    </citation>
    <scope>NUCLEOTIDE SEQUENCE</scope>
    <source>
        <strain evidence="1">3924</strain>
    </source>
</reference>
<accession>A0A940DI33</accession>
<name>A0A940DI33_9BACT</name>
<dbReference type="EMBL" id="JADIMV010000027">
    <property type="protein sequence ID" value="MBO8439295.1"/>
    <property type="molecule type" value="Genomic_DNA"/>
</dbReference>
<evidence type="ECO:0008006" key="3">
    <source>
        <dbReference type="Google" id="ProtNLM"/>
    </source>
</evidence>
<reference evidence="1" key="2">
    <citation type="journal article" date="2021" name="PeerJ">
        <title>Extensive microbial diversity within the chicken gut microbiome revealed by metagenomics and culture.</title>
        <authorList>
            <person name="Gilroy R."/>
            <person name="Ravi A."/>
            <person name="Getino M."/>
            <person name="Pursley I."/>
            <person name="Horton D.L."/>
            <person name="Alikhan N.F."/>
            <person name="Baker D."/>
            <person name="Gharbi K."/>
            <person name="Hall N."/>
            <person name="Watson M."/>
            <person name="Adriaenssens E.M."/>
            <person name="Foster-Nyarko E."/>
            <person name="Jarju S."/>
            <person name="Secka A."/>
            <person name="Antonio M."/>
            <person name="Oren A."/>
            <person name="Chaudhuri R.R."/>
            <person name="La Ragione R."/>
            <person name="Hildebrand F."/>
            <person name="Pallen M.J."/>
        </authorList>
    </citation>
    <scope>NUCLEOTIDE SEQUENCE</scope>
    <source>
        <strain evidence="1">3924</strain>
    </source>
</reference>
<dbReference type="AlphaFoldDB" id="A0A940DI33"/>
<evidence type="ECO:0000313" key="1">
    <source>
        <dbReference type="EMBL" id="MBO8439295.1"/>
    </source>
</evidence>
<dbReference type="Proteomes" id="UP000712007">
    <property type="component" value="Unassembled WGS sequence"/>
</dbReference>
<protein>
    <recommendedName>
        <fullName evidence="3">Gliding motility lipoprotein GldB</fullName>
    </recommendedName>
</protein>
<proteinExistence type="predicted"/>
<evidence type="ECO:0000313" key="2">
    <source>
        <dbReference type="Proteomes" id="UP000712007"/>
    </source>
</evidence>
<sequence>MRTIHIRHIIPLLLLPLALISCRETRRKADISGIDLDIRIGRFDQRFWTLDTNDLSRSVAALKADFPGMTEIYLQHVVQFGHPDSAETWDIYRNFRRDTSVRRIYTDALERFADVSSFEKELTLAFRRARYFFPDNSIPHIYMHVSGFNQSVIVGDGFMSLSEDNYMGSDYPVYDLAMIYGYQKLNMRPEKIVPDFMTVWLSSEFPMGQQDYSAPRRLIDDIIYHGKTMYMLTLLLPDTDEKTLMGYTDEQWQWAVDNEPNMWASLISTGDLFTQDVIRRNQYVNDGPFTLPFTQESPPRGGTFIGWKIIEAYMRNHQEITPLQLMHDNDAQRILEDSGYNPR</sequence>